<dbReference type="AlphaFoldDB" id="A0A1A9UKA0"/>
<dbReference type="VEuPathDB" id="VectorBase:GAUT007476"/>
<reference evidence="7" key="1">
    <citation type="submission" date="2020-05" db="UniProtKB">
        <authorList>
            <consortium name="EnsemblMetazoa"/>
        </authorList>
    </citation>
    <scope>IDENTIFICATION</scope>
    <source>
        <strain evidence="7">TTRI</strain>
    </source>
</reference>
<dbReference type="GO" id="GO:0046872">
    <property type="term" value="F:metal ion binding"/>
    <property type="evidence" value="ECO:0007669"/>
    <property type="project" value="UniProtKB-KW"/>
</dbReference>
<protein>
    <submittedName>
        <fullName evidence="7">Glutaredoxin</fullName>
    </submittedName>
</protein>
<keyword evidence="5" id="KW-0676">Redox-active center</keyword>
<dbReference type="PROSITE" id="PS51177">
    <property type="entry name" value="LUMAZINE_BIND"/>
    <property type="match status" value="1"/>
</dbReference>
<dbReference type="SUPFAM" id="SSF52833">
    <property type="entry name" value="Thioredoxin-like"/>
    <property type="match status" value="1"/>
</dbReference>
<dbReference type="InterPro" id="IPR026017">
    <property type="entry name" value="Lumazine-bd_dom"/>
</dbReference>
<evidence type="ECO:0000256" key="3">
    <source>
        <dbReference type="ARBA" id="ARBA00023004"/>
    </source>
</evidence>
<dbReference type="GO" id="GO:0051537">
    <property type="term" value="F:2 iron, 2 sulfur cluster binding"/>
    <property type="evidence" value="ECO:0007669"/>
    <property type="project" value="UniProtKB-KW"/>
</dbReference>
<dbReference type="CDD" id="cd03028">
    <property type="entry name" value="GRX_PICOT_like"/>
    <property type="match status" value="1"/>
</dbReference>
<dbReference type="PANTHER" id="PTHR10293:SF72">
    <property type="entry name" value="MONOTHIOL GLUTAREDOXIN-S14, CHLOROPLASTIC"/>
    <property type="match status" value="1"/>
</dbReference>
<dbReference type="Pfam" id="PF00677">
    <property type="entry name" value="Lum_binding"/>
    <property type="match status" value="1"/>
</dbReference>
<keyword evidence="1" id="KW-0001">2Fe-2S</keyword>
<dbReference type="PROSITE" id="PS51354">
    <property type="entry name" value="GLUTAREDOXIN_2"/>
    <property type="match status" value="1"/>
</dbReference>
<proteinExistence type="predicted"/>
<sequence length="158" mass="17404">MFTGIIQGYVGIEGISLTISKILNNGFYIHLIPETISKTTLNTKLVGDSVNIEVDLNIQAIVDTVEKVLGSPENPKCGFSEKISQILCSSGFRFAYIDVLENPDIRLKLPEFANWPTFPQLWIKGNLIGGCDIITKMHKNGELIPLISNALQSVTPDE</sequence>
<evidence type="ECO:0000256" key="5">
    <source>
        <dbReference type="ARBA" id="ARBA00023284"/>
    </source>
</evidence>
<dbReference type="SUPFAM" id="SSF63380">
    <property type="entry name" value="Riboflavin synthase domain-like"/>
    <property type="match status" value="1"/>
</dbReference>
<evidence type="ECO:0000313" key="8">
    <source>
        <dbReference type="Proteomes" id="UP000078200"/>
    </source>
</evidence>
<dbReference type="Proteomes" id="UP000078200">
    <property type="component" value="Unassembled WGS sequence"/>
</dbReference>
<dbReference type="Gene3D" id="2.40.30.20">
    <property type="match status" value="1"/>
</dbReference>
<dbReference type="Gene3D" id="3.40.30.10">
    <property type="entry name" value="Glutaredoxin"/>
    <property type="match status" value="1"/>
</dbReference>
<evidence type="ECO:0000259" key="6">
    <source>
        <dbReference type="PROSITE" id="PS51177"/>
    </source>
</evidence>
<dbReference type="EnsemblMetazoa" id="GAUT007476-RA">
    <property type="protein sequence ID" value="GAUT007476-PA"/>
    <property type="gene ID" value="GAUT007476"/>
</dbReference>
<name>A0A1A9UKA0_GLOAU</name>
<dbReference type="PANTHER" id="PTHR10293">
    <property type="entry name" value="GLUTAREDOXIN FAMILY MEMBER"/>
    <property type="match status" value="1"/>
</dbReference>
<organism evidence="7 8">
    <name type="scientific">Glossina austeni</name>
    <name type="common">Savannah tsetse fly</name>
    <dbReference type="NCBI Taxonomy" id="7395"/>
    <lineage>
        <taxon>Eukaryota</taxon>
        <taxon>Metazoa</taxon>
        <taxon>Ecdysozoa</taxon>
        <taxon>Arthropoda</taxon>
        <taxon>Hexapoda</taxon>
        <taxon>Insecta</taxon>
        <taxon>Pterygota</taxon>
        <taxon>Neoptera</taxon>
        <taxon>Endopterygota</taxon>
        <taxon>Diptera</taxon>
        <taxon>Brachycera</taxon>
        <taxon>Muscomorpha</taxon>
        <taxon>Hippoboscoidea</taxon>
        <taxon>Glossinidae</taxon>
        <taxon>Glossina</taxon>
    </lineage>
</organism>
<dbReference type="STRING" id="7395.A0A1A9UKA0"/>
<keyword evidence="3" id="KW-0408">Iron</keyword>
<dbReference type="InterPro" id="IPR017938">
    <property type="entry name" value="Riboflavin_synthase-like_b-brl"/>
</dbReference>
<accession>A0A1A9UKA0</accession>
<dbReference type="Pfam" id="PF00462">
    <property type="entry name" value="Glutaredoxin"/>
    <property type="match status" value="1"/>
</dbReference>
<feature type="domain" description="Lumazine-binding" evidence="6">
    <location>
        <begin position="1"/>
        <end position="65"/>
    </location>
</feature>
<evidence type="ECO:0000256" key="2">
    <source>
        <dbReference type="ARBA" id="ARBA00022723"/>
    </source>
</evidence>
<evidence type="ECO:0000256" key="1">
    <source>
        <dbReference type="ARBA" id="ARBA00022714"/>
    </source>
</evidence>
<keyword evidence="8" id="KW-1185">Reference proteome</keyword>
<evidence type="ECO:0000256" key="4">
    <source>
        <dbReference type="ARBA" id="ARBA00023014"/>
    </source>
</evidence>
<dbReference type="InterPro" id="IPR023366">
    <property type="entry name" value="ATP_synth_asu-like_sf"/>
</dbReference>
<keyword evidence="2" id="KW-0479">Metal-binding</keyword>
<dbReference type="InterPro" id="IPR002109">
    <property type="entry name" value="Glutaredoxin"/>
</dbReference>
<dbReference type="InterPro" id="IPR033658">
    <property type="entry name" value="GRX_PICOT-like"/>
</dbReference>
<evidence type="ECO:0000313" key="7">
    <source>
        <dbReference type="EnsemblMetazoa" id="GAUT007476-PA"/>
    </source>
</evidence>
<dbReference type="InterPro" id="IPR004480">
    <property type="entry name" value="Monothiol_GRX-rel"/>
</dbReference>
<keyword evidence="4" id="KW-0411">Iron-sulfur</keyword>
<dbReference type="InterPro" id="IPR036249">
    <property type="entry name" value="Thioredoxin-like_sf"/>
</dbReference>